<proteinExistence type="predicted"/>
<keyword evidence="4" id="KW-1185">Reference proteome</keyword>
<dbReference type="InterPro" id="IPR038678">
    <property type="entry name" value="Spondin_N_sf"/>
</dbReference>
<dbReference type="RefSeq" id="WP_305974780.1">
    <property type="nucleotide sequence ID" value="NZ_JAPJDZ010000012.1"/>
</dbReference>
<evidence type="ECO:0000256" key="1">
    <source>
        <dbReference type="SAM" id="SignalP"/>
    </source>
</evidence>
<evidence type="ECO:0000313" key="3">
    <source>
        <dbReference type="EMBL" id="MDP5135694.1"/>
    </source>
</evidence>
<feature type="signal peptide" evidence="1">
    <location>
        <begin position="1"/>
        <end position="19"/>
    </location>
</feature>
<gene>
    <name evidence="3" type="ORF">ORJ04_07005</name>
</gene>
<evidence type="ECO:0000259" key="2">
    <source>
        <dbReference type="Pfam" id="PF06468"/>
    </source>
</evidence>
<evidence type="ECO:0000313" key="4">
    <source>
        <dbReference type="Proteomes" id="UP001231109"/>
    </source>
</evidence>
<dbReference type="NCBIfam" id="NF038123">
    <property type="entry name" value="NF038123_dom"/>
    <property type="match status" value="1"/>
</dbReference>
<dbReference type="Proteomes" id="UP001231109">
    <property type="component" value="Unassembled WGS sequence"/>
</dbReference>
<dbReference type="EMBL" id="JAPJDZ010000012">
    <property type="protein sequence ID" value="MDP5135694.1"/>
    <property type="molecule type" value="Genomic_DNA"/>
</dbReference>
<dbReference type="InterPro" id="IPR009465">
    <property type="entry name" value="Spondin_N"/>
</dbReference>
<feature type="domain" description="Spondin" evidence="2">
    <location>
        <begin position="34"/>
        <end position="152"/>
    </location>
</feature>
<dbReference type="Pfam" id="PF06468">
    <property type="entry name" value="Spond_N"/>
    <property type="match status" value="1"/>
</dbReference>
<sequence>MQKNTLFLTTLLVANSAVAADLEIKITNLTHGLHYTPILVAAHSAEHRLFQSGTAATLALQKMAEGGDIDELVGIVASIGGNSLVNPAKGLLAPGAEASGMLVTTGNNRFLSVTAMLLPTNDGFVGLNSWAIPTEKGTYTVMLNAYDAGTEANDELVKEGSGATNVRGIPAAPGGKAGTGGTGVTLEEFNKTVHIHRGSLGDDNLTGGKSDLDNRVHRWLNPVARMTVTVK</sequence>
<dbReference type="Gene3D" id="2.60.40.2130">
    <property type="entry name" value="F-spondin domain"/>
    <property type="match status" value="1"/>
</dbReference>
<reference evidence="3 4" key="1">
    <citation type="submission" date="2022-11" db="EMBL/GenBank/DDBJ databases">
        <title>Viruses from the air-sea interface of a natural surface slick.</title>
        <authorList>
            <person name="Rahlff J."/>
            <person name="Holmfeldt K."/>
        </authorList>
    </citation>
    <scope>NUCLEOTIDE SEQUENCE [LARGE SCALE GENOMIC DNA]</scope>
    <source>
        <strain evidence="3 4">SMS4</strain>
    </source>
</reference>
<accession>A0ABT9HX50</accession>
<organism evidence="3 4">
    <name type="scientific">Rheinheimera baltica</name>
    <dbReference type="NCBI Taxonomy" id="67576"/>
    <lineage>
        <taxon>Bacteria</taxon>
        <taxon>Pseudomonadati</taxon>
        <taxon>Pseudomonadota</taxon>
        <taxon>Gammaproteobacteria</taxon>
        <taxon>Chromatiales</taxon>
        <taxon>Chromatiaceae</taxon>
        <taxon>Rheinheimera</taxon>
    </lineage>
</organism>
<comment type="caution">
    <text evidence="3">The sequence shown here is derived from an EMBL/GenBank/DDBJ whole genome shotgun (WGS) entry which is preliminary data.</text>
</comment>
<feature type="chain" id="PRO_5045055464" evidence="1">
    <location>
        <begin position="20"/>
        <end position="231"/>
    </location>
</feature>
<protein>
    <submittedName>
        <fullName evidence="3">Spondin domain-containing protein</fullName>
    </submittedName>
</protein>
<name>A0ABT9HX50_9GAMM</name>
<keyword evidence="1" id="KW-0732">Signal</keyword>